<evidence type="ECO:0000313" key="5">
    <source>
        <dbReference type="EMBL" id="EFL50995.1"/>
    </source>
</evidence>
<keyword evidence="6" id="KW-1185">Reference proteome</keyword>
<protein>
    <submittedName>
        <fullName evidence="5">Iron-containing alcohol dehydrogenase</fullName>
    </submittedName>
</protein>
<accession>E1JXL8</accession>
<dbReference type="STRING" id="596151.DesfrDRAFT_2367"/>
<dbReference type="EMBL" id="AECZ01000014">
    <property type="protein sequence ID" value="EFL50995.1"/>
    <property type="molecule type" value="Genomic_DNA"/>
</dbReference>
<dbReference type="OrthoDB" id="5445534at2"/>
<dbReference type="Gene3D" id="3.40.50.1970">
    <property type="match status" value="1"/>
</dbReference>
<evidence type="ECO:0000259" key="4">
    <source>
        <dbReference type="Pfam" id="PF25137"/>
    </source>
</evidence>
<dbReference type="RefSeq" id="WP_005994108.1">
    <property type="nucleotide sequence ID" value="NZ_AECZ01000014.1"/>
</dbReference>
<evidence type="ECO:0000259" key="3">
    <source>
        <dbReference type="Pfam" id="PF00465"/>
    </source>
</evidence>
<comment type="similarity">
    <text evidence="1">Belongs to the iron-containing alcohol dehydrogenase family.</text>
</comment>
<proteinExistence type="inferred from homology"/>
<sequence>MGGWEGKIDIHKVFVLRPTPPRITCGVGALAGLDGILADMALSGRDKVLVVTDATAYTASGAWDTVLPMLERHVTFEHFDGVRLNPTFASCEAAARRGRDMQAKAVLAIGGGSVIDTAKVVAVLLRHPIRGAADFWEKGVPITAAAPIVAVNTAHGGGSECTALAMAPTDGEHRPALRSPHLYPAYAIEDPALTISLPARHTVSSTIDSLTHALEAATAVGASPYAVALAREAVRLIAACLPTAIAQPGNLAARYWLMYASAIAGMSFDSGMPHLPHTLEHAMAALCADIPHGEGIGMVLPAVLRSLYPAAPEILADILSPIAPELTGVPGEARLAVDRLKEFFTAVGQPTGIGTCFTGADVPALSRLVLKSSLSRMLLPYSPIRVDADLVARLFHQALES</sequence>
<dbReference type="InterPro" id="IPR001670">
    <property type="entry name" value="ADH_Fe/GldA"/>
</dbReference>
<dbReference type="GO" id="GO:0046872">
    <property type="term" value="F:metal ion binding"/>
    <property type="evidence" value="ECO:0007669"/>
    <property type="project" value="InterPro"/>
</dbReference>
<feature type="domain" description="Alcohol dehydrogenase iron-type/glycerol dehydrogenase GldA" evidence="3">
    <location>
        <begin position="20"/>
        <end position="191"/>
    </location>
</feature>
<dbReference type="Proteomes" id="UP000006250">
    <property type="component" value="Unassembled WGS sequence"/>
</dbReference>
<dbReference type="eggNOG" id="COG1454">
    <property type="taxonomic scope" value="Bacteria"/>
</dbReference>
<dbReference type="SUPFAM" id="SSF56796">
    <property type="entry name" value="Dehydroquinate synthase-like"/>
    <property type="match status" value="1"/>
</dbReference>
<dbReference type="PANTHER" id="PTHR11496">
    <property type="entry name" value="ALCOHOL DEHYDROGENASE"/>
    <property type="match status" value="1"/>
</dbReference>
<dbReference type="GO" id="GO:0004022">
    <property type="term" value="F:alcohol dehydrogenase (NAD+) activity"/>
    <property type="evidence" value="ECO:0007669"/>
    <property type="project" value="TreeGrafter"/>
</dbReference>
<gene>
    <name evidence="5" type="ORF">DesfrDRAFT_2367</name>
</gene>
<dbReference type="InterPro" id="IPR039697">
    <property type="entry name" value="Alcohol_dehydrogenase_Fe"/>
</dbReference>
<feature type="domain" description="Fe-containing alcohol dehydrogenase-like C-terminal" evidence="4">
    <location>
        <begin position="202"/>
        <end position="353"/>
    </location>
</feature>
<dbReference type="Pfam" id="PF25137">
    <property type="entry name" value="ADH_Fe_C"/>
    <property type="match status" value="1"/>
</dbReference>
<dbReference type="Gene3D" id="1.20.1090.10">
    <property type="entry name" value="Dehydroquinate synthase-like - alpha domain"/>
    <property type="match status" value="1"/>
</dbReference>
<evidence type="ECO:0000313" key="6">
    <source>
        <dbReference type="Proteomes" id="UP000006250"/>
    </source>
</evidence>
<organism evidence="5 6">
    <name type="scientific">Solidesulfovibrio fructosivorans JJ]</name>
    <dbReference type="NCBI Taxonomy" id="596151"/>
    <lineage>
        <taxon>Bacteria</taxon>
        <taxon>Pseudomonadati</taxon>
        <taxon>Thermodesulfobacteriota</taxon>
        <taxon>Desulfovibrionia</taxon>
        <taxon>Desulfovibrionales</taxon>
        <taxon>Desulfovibrionaceae</taxon>
        <taxon>Solidesulfovibrio</taxon>
    </lineage>
</organism>
<dbReference type="InterPro" id="IPR056798">
    <property type="entry name" value="ADH_Fe_C"/>
</dbReference>
<dbReference type="AlphaFoldDB" id="E1JXL8"/>
<evidence type="ECO:0000256" key="2">
    <source>
        <dbReference type="ARBA" id="ARBA00023002"/>
    </source>
</evidence>
<evidence type="ECO:0000256" key="1">
    <source>
        <dbReference type="ARBA" id="ARBA00007358"/>
    </source>
</evidence>
<dbReference type="Pfam" id="PF00465">
    <property type="entry name" value="Fe-ADH"/>
    <property type="match status" value="1"/>
</dbReference>
<dbReference type="PANTHER" id="PTHR11496:SF102">
    <property type="entry name" value="ALCOHOL DEHYDROGENASE 4"/>
    <property type="match status" value="1"/>
</dbReference>
<keyword evidence="2" id="KW-0560">Oxidoreductase</keyword>
<name>E1JXL8_SOLFR</name>
<comment type="caution">
    <text evidence="5">The sequence shown here is derived from an EMBL/GenBank/DDBJ whole genome shotgun (WGS) entry which is preliminary data.</text>
</comment>
<reference evidence="5 6" key="1">
    <citation type="submission" date="2010-08" db="EMBL/GenBank/DDBJ databases">
        <title>The draft genome of Desulfovibrio fructosovorans JJ.</title>
        <authorList>
            <consortium name="US DOE Joint Genome Institute (JGI-PGF)"/>
            <person name="Lucas S."/>
            <person name="Copeland A."/>
            <person name="Lapidus A."/>
            <person name="Cheng J.-F."/>
            <person name="Bruce D."/>
            <person name="Goodwin L."/>
            <person name="Pitluck S."/>
            <person name="Land M.L."/>
            <person name="Hauser L."/>
            <person name="Chang Y.-J."/>
            <person name="Jeffries C."/>
            <person name="Wall J.D."/>
            <person name="Stahl D.A."/>
            <person name="Arkin A.P."/>
            <person name="Dehal P."/>
            <person name="Stolyar S.M."/>
            <person name="Hazen T.C."/>
            <person name="Woyke T.J."/>
        </authorList>
    </citation>
    <scope>NUCLEOTIDE SEQUENCE [LARGE SCALE GENOMIC DNA]</scope>
    <source>
        <strain evidence="5 6">JJ</strain>
    </source>
</reference>